<feature type="region of interest" description="Disordered" evidence="7">
    <location>
        <begin position="182"/>
        <end position="315"/>
    </location>
</feature>
<dbReference type="Pfam" id="PF05920">
    <property type="entry name" value="Homeobox_KN"/>
    <property type="match status" value="1"/>
</dbReference>
<feature type="DNA-binding region" description="Homeobox" evidence="6">
    <location>
        <begin position="123"/>
        <end position="175"/>
    </location>
</feature>
<evidence type="ECO:0000256" key="3">
    <source>
        <dbReference type="ARBA" id="ARBA00023125"/>
    </source>
</evidence>
<dbReference type="InterPro" id="IPR009057">
    <property type="entry name" value="Homeodomain-like_sf"/>
</dbReference>
<dbReference type="EMBL" id="BFAA01000944">
    <property type="protein sequence ID" value="GCB74372.1"/>
    <property type="molecule type" value="Genomic_DNA"/>
</dbReference>
<dbReference type="SUPFAM" id="SSF46689">
    <property type="entry name" value="Homeodomain-like"/>
    <property type="match status" value="1"/>
</dbReference>
<dbReference type="AlphaFoldDB" id="A0A401PMK0"/>
<accession>A0A401PMK0</accession>
<dbReference type="CDD" id="cd00086">
    <property type="entry name" value="homeodomain"/>
    <property type="match status" value="1"/>
</dbReference>
<feature type="compositionally biased region" description="Acidic residues" evidence="7">
    <location>
        <begin position="186"/>
        <end position="205"/>
    </location>
</feature>
<name>A0A401PMK0_SCYTO</name>
<evidence type="ECO:0000256" key="7">
    <source>
        <dbReference type="SAM" id="MobiDB-lite"/>
    </source>
</evidence>
<reference evidence="9 10" key="1">
    <citation type="journal article" date="2018" name="Nat. Ecol. Evol.">
        <title>Shark genomes provide insights into elasmobranch evolution and the origin of vertebrates.</title>
        <authorList>
            <person name="Hara Y"/>
            <person name="Yamaguchi K"/>
            <person name="Onimaru K"/>
            <person name="Kadota M"/>
            <person name="Koyanagi M"/>
            <person name="Keeley SD"/>
            <person name="Tatsumi K"/>
            <person name="Tanaka K"/>
            <person name="Motone F"/>
            <person name="Kageyama Y"/>
            <person name="Nozu R"/>
            <person name="Adachi N"/>
            <person name="Nishimura O"/>
            <person name="Nakagawa R"/>
            <person name="Tanegashima C"/>
            <person name="Kiyatake I"/>
            <person name="Matsumoto R"/>
            <person name="Murakumo K"/>
            <person name="Nishida K"/>
            <person name="Terakita A"/>
            <person name="Kuratani S"/>
            <person name="Sato K"/>
            <person name="Hyodo S Kuraku.S."/>
        </authorList>
    </citation>
    <scope>NUCLEOTIDE SEQUENCE [LARGE SCALE GENOMIC DNA]</scope>
</reference>
<sequence length="353" mass="38237">MAMPQLGYGDVVAAGKGSALNSLPALFVERQAAMLGSPALSLGVPPPLHALLARYPGTYPIPQGYSLQPYPDLRHLSHLGSPYDLKAGCVYSQAAFSPAGALYSPYRPMSHGDPGRAKNATRESTSTLKAWLNEHLKNPYPTKGEKIMLAIVTKMTLTQVSTWFANARRRLKKENKMTWVLKTKSDEEESESEDEEDKKEEDLPDPEQHQAGTTDGHQDKGDSGAPCPAHGGTTLVKGVPDRESGGELRTNLEEGESRKSEWASEEGGTVQSALSTEPKDSSPALRPKIWSLAETATSDHGKSHRPAPLGGRSPPALAHYQIWAGACFAEGQFVLNSRTRLESKKRDRAGSDQ</sequence>
<evidence type="ECO:0000259" key="8">
    <source>
        <dbReference type="PROSITE" id="PS50071"/>
    </source>
</evidence>
<dbReference type="InterPro" id="IPR008422">
    <property type="entry name" value="KN_HD"/>
</dbReference>
<dbReference type="InterPro" id="IPR001356">
    <property type="entry name" value="HD"/>
</dbReference>
<dbReference type="Proteomes" id="UP000288216">
    <property type="component" value="Unassembled WGS sequence"/>
</dbReference>
<dbReference type="PROSITE" id="PS50071">
    <property type="entry name" value="HOMEOBOX_2"/>
    <property type="match status" value="1"/>
</dbReference>
<evidence type="ECO:0000256" key="5">
    <source>
        <dbReference type="ARBA" id="ARBA00023242"/>
    </source>
</evidence>
<dbReference type="GO" id="GO:0000981">
    <property type="term" value="F:DNA-binding transcription factor activity, RNA polymerase II-specific"/>
    <property type="evidence" value="ECO:0007669"/>
    <property type="project" value="InterPro"/>
</dbReference>
<comment type="similarity">
    <text evidence="2">Belongs to the TALE/IRO homeobox family.</text>
</comment>
<protein>
    <recommendedName>
        <fullName evidence="8">Homeobox domain-containing protein</fullName>
    </recommendedName>
</protein>
<comment type="subcellular location">
    <subcellularLocation>
        <location evidence="1 6">Nucleus</location>
    </subcellularLocation>
</comment>
<keyword evidence="4 6" id="KW-0371">Homeobox</keyword>
<dbReference type="PANTHER" id="PTHR11211">
    <property type="entry name" value="IROQUOIS-CLASS HOMEODOMAIN PROTEIN IRX"/>
    <property type="match status" value="1"/>
</dbReference>
<dbReference type="GO" id="GO:0048468">
    <property type="term" value="P:cell development"/>
    <property type="evidence" value="ECO:0007669"/>
    <property type="project" value="TreeGrafter"/>
</dbReference>
<evidence type="ECO:0000256" key="4">
    <source>
        <dbReference type="ARBA" id="ARBA00023155"/>
    </source>
</evidence>
<evidence type="ECO:0000256" key="1">
    <source>
        <dbReference type="ARBA" id="ARBA00004123"/>
    </source>
</evidence>
<evidence type="ECO:0000313" key="9">
    <source>
        <dbReference type="EMBL" id="GCB74372.1"/>
    </source>
</evidence>
<dbReference type="SMART" id="SM00548">
    <property type="entry name" value="IRO"/>
    <property type="match status" value="1"/>
</dbReference>
<keyword evidence="10" id="KW-1185">Reference proteome</keyword>
<dbReference type="GO" id="GO:0030182">
    <property type="term" value="P:neuron differentiation"/>
    <property type="evidence" value="ECO:0007669"/>
    <property type="project" value="TreeGrafter"/>
</dbReference>
<dbReference type="InterPro" id="IPR003893">
    <property type="entry name" value="Iroquois_homeo"/>
</dbReference>
<dbReference type="PROSITE" id="PS00027">
    <property type="entry name" value="HOMEOBOX_1"/>
    <property type="match status" value="1"/>
</dbReference>
<dbReference type="FunFam" id="1.10.10.60:FF:000003">
    <property type="entry name" value="Iroquois-class homeobox protein IRX"/>
    <property type="match status" value="1"/>
</dbReference>
<evidence type="ECO:0000313" key="10">
    <source>
        <dbReference type="Proteomes" id="UP000288216"/>
    </source>
</evidence>
<comment type="caution">
    <text evidence="9">The sequence shown here is derived from an EMBL/GenBank/DDBJ whole genome shotgun (WGS) entry which is preliminary data.</text>
</comment>
<proteinExistence type="inferred from homology"/>
<dbReference type="SMART" id="SM00389">
    <property type="entry name" value="HOX"/>
    <property type="match status" value="1"/>
</dbReference>
<dbReference type="PANTHER" id="PTHR11211:SF41">
    <property type="entry name" value="IROQUOIS HOMEOBOX 7"/>
    <property type="match status" value="1"/>
</dbReference>
<dbReference type="GO" id="GO:0000978">
    <property type="term" value="F:RNA polymerase II cis-regulatory region sequence-specific DNA binding"/>
    <property type="evidence" value="ECO:0007669"/>
    <property type="project" value="TreeGrafter"/>
</dbReference>
<dbReference type="GO" id="GO:0005634">
    <property type="term" value="C:nucleus"/>
    <property type="evidence" value="ECO:0007669"/>
    <property type="project" value="UniProtKB-SubCell"/>
</dbReference>
<gene>
    <name evidence="9" type="ORF">scyTo_0003462</name>
</gene>
<keyword evidence="3 6" id="KW-0238">DNA-binding</keyword>
<dbReference type="STRING" id="75743.A0A401PMK0"/>
<evidence type="ECO:0000256" key="2">
    <source>
        <dbReference type="ARBA" id="ARBA00008446"/>
    </source>
</evidence>
<feature type="compositionally biased region" description="Basic and acidic residues" evidence="7">
    <location>
        <begin position="239"/>
        <end position="262"/>
    </location>
</feature>
<dbReference type="OrthoDB" id="5399138at2759"/>
<keyword evidence="5 6" id="KW-0539">Nucleus</keyword>
<dbReference type="OMA" id="FVPSCYT"/>
<dbReference type="Gene3D" id="1.10.10.60">
    <property type="entry name" value="Homeodomain-like"/>
    <property type="match status" value="1"/>
</dbReference>
<dbReference type="InterPro" id="IPR017970">
    <property type="entry name" value="Homeobox_CS"/>
</dbReference>
<feature type="domain" description="Homeobox" evidence="8">
    <location>
        <begin position="121"/>
        <end position="174"/>
    </location>
</feature>
<organism evidence="9 10">
    <name type="scientific">Scyliorhinus torazame</name>
    <name type="common">Cloudy catshark</name>
    <name type="synonym">Catulus torazame</name>
    <dbReference type="NCBI Taxonomy" id="75743"/>
    <lineage>
        <taxon>Eukaryota</taxon>
        <taxon>Metazoa</taxon>
        <taxon>Chordata</taxon>
        <taxon>Craniata</taxon>
        <taxon>Vertebrata</taxon>
        <taxon>Chondrichthyes</taxon>
        <taxon>Elasmobranchii</taxon>
        <taxon>Galeomorphii</taxon>
        <taxon>Galeoidea</taxon>
        <taxon>Carcharhiniformes</taxon>
        <taxon>Scyliorhinidae</taxon>
        <taxon>Scyliorhinus</taxon>
    </lineage>
</organism>
<evidence type="ECO:0000256" key="6">
    <source>
        <dbReference type="PROSITE-ProRule" id="PRU00108"/>
    </source>
</evidence>